<dbReference type="InterPro" id="IPR009057">
    <property type="entry name" value="Homeodomain-like_sf"/>
</dbReference>
<dbReference type="InParanoid" id="A0A1D6I1M8"/>
<dbReference type="InterPro" id="IPR006447">
    <property type="entry name" value="Myb_dom_plants"/>
</dbReference>
<dbReference type="Gene3D" id="1.10.10.60">
    <property type="entry name" value="Homeodomain-like"/>
    <property type="match status" value="1"/>
</dbReference>
<feature type="region of interest" description="Disordered" evidence="5">
    <location>
        <begin position="1"/>
        <end position="42"/>
    </location>
</feature>
<dbReference type="FunCoup" id="A0A1D6I1M8">
    <property type="interactions" value="3064"/>
</dbReference>
<dbReference type="SMR" id="A0A1D6I1M8"/>
<dbReference type="Pfam" id="PF14379">
    <property type="entry name" value="Myb_CC_LHEQLE"/>
    <property type="match status" value="1"/>
</dbReference>
<dbReference type="GO" id="GO:0003677">
    <property type="term" value="F:DNA binding"/>
    <property type="evidence" value="ECO:0007669"/>
    <property type="project" value="UniProtKB-KW"/>
</dbReference>
<dbReference type="STRING" id="4577.A0A1D6I1M8"/>
<protein>
    <submittedName>
        <fullName evidence="6">Myb family transcription factor PHL7</fullName>
    </submittedName>
</protein>
<dbReference type="SUPFAM" id="SSF46689">
    <property type="entry name" value="Homeodomain-like"/>
    <property type="match status" value="1"/>
</dbReference>
<gene>
    <name evidence="6" type="ORF">ZEAMMB73_Zm00001d020020</name>
</gene>
<keyword evidence="3" id="KW-0804">Transcription</keyword>
<feature type="compositionally biased region" description="Low complexity" evidence="5">
    <location>
        <begin position="237"/>
        <end position="248"/>
    </location>
</feature>
<feature type="region of interest" description="Disordered" evidence="5">
    <location>
        <begin position="208"/>
        <end position="314"/>
    </location>
</feature>
<dbReference type="PROSITE" id="PS51294">
    <property type="entry name" value="HTH_MYB"/>
    <property type="match status" value="1"/>
</dbReference>
<dbReference type="ExpressionAtlas" id="A0A1D6I1M8">
    <property type="expression patterns" value="baseline and differential"/>
</dbReference>
<keyword evidence="4" id="KW-0539">Nucleus</keyword>
<feature type="compositionally biased region" description="Low complexity" evidence="5">
    <location>
        <begin position="26"/>
        <end position="42"/>
    </location>
</feature>
<dbReference type="AlphaFoldDB" id="A0A1D6I1M8"/>
<keyword evidence="2" id="KW-0238">DNA-binding</keyword>
<reference evidence="6" key="1">
    <citation type="submission" date="2015-12" db="EMBL/GenBank/DDBJ databases">
        <title>Update maize B73 reference genome by single molecule sequencing technologies.</title>
        <authorList>
            <consortium name="Maize Genome Sequencing Project"/>
            <person name="Ware D."/>
        </authorList>
    </citation>
    <scope>NUCLEOTIDE SEQUENCE [LARGE SCALE GENOMIC DNA]</scope>
    <source>
        <tissue evidence="6">Seedling</tissue>
    </source>
</reference>
<feature type="compositionally biased region" description="Polar residues" evidence="5">
    <location>
        <begin position="10"/>
        <end position="24"/>
    </location>
</feature>
<organism evidence="6">
    <name type="scientific">Zea mays</name>
    <name type="common">Maize</name>
    <dbReference type="NCBI Taxonomy" id="4577"/>
    <lineage>
        <taxon>Eukaryota</taxon>
        <taxon>Viridiplantae</taxon>
        <taxon>Streptophyta</taxon>
        <taxon>Embryophyta</taxon>
        <taxon>Tracheophyta</taxon>
        <taxon>Spermatophyta</taxon>
        <taxon>Magnoliopsida</taxon>
        <taxon>Liliopsida</taxon>
        <taxon>Poales</taxon>
        <taxon>Poaceae</taxon>
        <taxon>PACMAD clade</taxon>
        <taxon>Panicoideae</taxon>
        <taxon>Andropogonodae</taxon>
        <taxon>Andropogoneae</taxon>
        <taxon>Tripsacinae</taxon>
        <taxon>Zea</taxon>
    </lineage>
</organism>
<dbReference type="PANTHER" id="PTHR31499">
    <property type="entry name" value="MYB FAMILY TRANSCRIPTION FACTOR PHL11"/>
    <property type="match status" value="1"/>
</dbReference>
<evidence type="ECO:0000256" key="5">
    <source>
        <dbReference type="SAM" id="MobiDB-lite"/>
    </source>
</evidence>
<dbReference type="EMBL" id="CM007650">
    <property type="protein sequence ID" value="ONM54113.1"/>
    <property type="molecule type" value="Genomic_DNA"/>
</dbReference>
<dbReference type="NCBIfam" id="TIGR01557">
    <property type="entry name" value="myb_SHAQKYF"/>
    <property type="match status" value="1"/>
</dbReference>
<name>A0A1D6I1M8_MAIZE</name>
<dbReference type="Pfam" id="PF00249">
    <property type="entry name" value="Myb_DNA-binding"/>
    <property type="match status" value="1"/>
</dbReference>
<evidence type="ECO:0000256" key="2">
    <source>
        <dbReference type="ARBA" id="ARBA00023125"/>
    </source>
</evidence>
<evidence type="ECO:0000256" key="1">
    <source>
        <dbReference type="ARBA" id="ARBA00023015"/>
    </source>
</evidence>
<dbReference type="IntAct" id="A0A1D6I1M8">
    <property type="interactions" value="6"/>
</dbReference>
<evidence type="ECO:0000256" key="4">
    <source>
        <dbReference type="ARBA" id="ARBA00023242"/>
    </source>
</evidence>
<sequence length="342" mass="37579">MYSPKPESSFGPNPNSGTHQQQMELTGANMGPGNGANNNTNMAGRQRLRWTNELHERFVEAVTQLGGPDRATPKGVLRIMGVQGLTIYHVKSHLQKYRLAKYIPDASTDGNKTDNKDPGDLLAGLEGSSYEHIILIRLILLKKDIIQSLVIYSLMSHFGGLQISEALKLQMEVQKRLHEQLEVQRQLQLRIEAQGKYLQKIIEEQQRLTGVKSETPAGGASVTVSSDQFPDSERTEPSTPAPASESPTQVGASNRDTGDRTEATKSTCHGDSLSRNEPLTPDSNCQNGSPVASPNHERAAKRQRGSGTEFLDSEAEFSLPRHIFESSSGSEFQQYSMSYSGQ</sequence>
<dbReference type="InterPro" id="IPR046955">
    <property type="entry name" value="PHR1-like"/>
</dbReference>
<dbReference type="OMA" id="TPDSACH"/>
<evidence type="ECO:0000313" key="6">
    <source>
        <dbReference type="EMBL" id="ONM54113.1"/>
    </source>
</evidence>
<evidence type="ECO:0000256" key="3">
    <source>
        <dbReference type="ARBA" id="ARBA00023163"/>
    </source>
</evidence>
<dbReference type="GO" id="GO:0003700">
    <property type="term" value="F:DNA-binding transcription factor activity"/>
    <property type="evidence" value="ECO:0007669"/>
    <property type="project" value="InterPro"/>
</dbReference>
<feature type="compositionally biased region" description="Polar residues" evidence="5">
    <location>
        <begin position="264"/>
        <end position="292"/>
    </location>
</feature>
<keyword evidence="1" id="KW-0805">Transcription regulation</keyword>
<proteinExistence type="predicted"/>
<dbReference type="PANTHER" id="PTHR31499:SF79">
    <property type="entry name" value="HTH MYB-TYPE DOMAIN-CONTAINING PROTEIN"/>
    <property type="match status" value="1"/>
</dbReference>
<accession>A0A1D6I1M8</accession>
<dbReference type="FunFam" id="1.10.10.60:FF:000002">
    <property type="entry name" value="Myb family transcription factor"/>
    <property type="match status" value="1"/>
</dbReference>
<dbReference type="InterPro" id="IPR017930">
    <property type="entry name" value="Myb_dom"/>
</dbReference>
<dbReference type="InterPro" id="IPR001005">
    <property type="entry name" value="SANT/Myb"/>
</dbReference>
<dbReference type="InterPro" id="IPR025756">
    <property type="entry name" value="Myb_CC_LHEQLE"/>
</dbReference>